<sequence>MDNIIIREMVDDERRFVWELGKSSFGLVESLAFRKPKKAFIASGFHLWSTSAQKSNS</sequence>
<reference evidence="2" key="1">
    <citation type="journal article" date="2018" name="Genome Biol.">
        <title>SKESA: strategic k-mer extension for scrupulous assemblies.</title>
        <authorList>
            <person name="Souvorov A."/>
            <person name="Agarwala R."/>
            <person name="Lipman D.J."/>
        </authorList>
    </citation>
    <scope>NUCLEOTIDE SEQUENCE</scope>
    <source>
        <strain evidence="2">Clostridioides</strain>
    </source>
</reference>
<proteinExistence type="predicted"/>
<evidence type="ECO:0000313" key="2">
    <source>
        <dbReference type="EMBL" id="HBH2622396.1"/>
    </source>
</evidence>
<organism evidence="2 3">
    <name type="scientific">Clostridioides difficile</name>
    <name type="common">Peptoclostridium difficile</name>
    <dbReference type="NCBI Taxonomy" id="1496"/>
    <lineage>
        <taxon>Bacteria</taxon>
        <taxon>Bacillati</taxon>
        <taxon>Bacillota</taxon>
        <taxon>Clostridia</taxon>
        <taxon>Peptostreptococcales</taxon>
        <taxon>Peptostreptococcaceae</taxon>
        <taxon>Clostridioides</taxon>
    </lineage>
</organism>
<reference evidence="2" key="2">
    <citation type="submission" date="2021-06" db="EMBL/GenBank/DDBJ databases">
        <authorList>
            <consortium name="NCBI Pathogen Detection Project"/>
        </authorList>
    </citation>
    <scope>NUCLEOTIDE SEQUENCE</scope>
    <source>
        <strain evidence="2">Clostridioides</strain>
    </source>
</reference>
<evidence type="ECO:0000313" key="3">
    <source>
        <dbReference type="Proteomes" id="UP000879542"/>
    </source>
</evidence>
<evidence type="ECO:0000313" key="1">
    <source>
        <dbReference type="EMBL" id="HBH2621228.1"/>
    </source>
</evidence>
<protein>
    <submittedName>
        <fullName evidence="2">Uncharacterized protein</fullName>
    </submittedName>
</protein>
<dbReference type="AlphaFoldDB" id="A0A9P4DBV8"/>
<dbReference type="EMBL" id="DAEQIJ010000016">
    <property type="protein sequence ID" value="HBH2621228.1"/>
    <property type="molecule type" value="Genomic_DNA"/>
</dbReference>
<dbReference type="RefSeq" id="WP_003431488.1">
    <property type="nucleotide sequence ID" value="NZ_AP025558.1"/>
</dbReference>
<dbReference type="EMBL" id="DAEQIJ010000070">
    <property type="protein sequence ID" value="HBH2622396.1"/>
    <property type="molecule type" value="Genomic_DNA"/>
</dbReference>
<comment type="caution">
    <text evidence="2">The sequence shown here is derived from an EMBL/GenBank/DDBJ whole genome shotgun (WGS) entry which is preliminary data.</text>
</comment>
<gene>
    <name evidence="1" type="ORF">KRQ00_003014</name>
    <name evidence="2" type="ORF">KRQ00_004275</name>
</gene>
<accession>A0A9P4DBV8</accession>
<name>A0A9P4DBV8_CLODI</name>
<dbReference type="Proteomes" id="UP000879542">
    <property type="component" value="Unassembled WGS sequence"/>
</dbReference>